<name>A0A380CV84_SPHSI</name>
<feature type="region of interest" description="Disordered" evidence="1">
    <location>
        <begin position="393"/>
        <end position="415"/>
    </location>
</feature>
<dbReference type="Pfam" id="PF03432">
    <property type="entry name" value="Relaxase"/>
    <property type="match status" value="1"/>
</dbReference>
<sequence>MIVKILDPSTTFKGVRYNTNKVDKDKGELMKVANFGALQALQNLRPRDYVNYLEAQSAASSRTKYPQLHAVISCKGRSHSKEELTTIAEQWLSGMGYGEQPYLLVFHKDTANNHIHIVSTRVGRDGKKINDSFEKIRAYEVLNRVVGVDEKQQANKDIEKALDYSFSTRTQFMMVLEAQGYSLKLSDGKYQISRYGKRQGTVSLEQVDTKIGTFSKDINRLAQLRAVFAKYQSQYDPAVVHTPAPLPGNRPSAPSGYTSAMAQMLSDKFGVQIIFHGKDGKPPYGYTVIDHSRKMVYKGKDLMPLAEFIAPSEDRPKISPKADITNPTLKGCVFRPEETITENGYVQSAKDDFAEPNEKERKSTSEETTIVADYVHGTAEQWIPNIQIDISDDIDDEAIHGRNRRRKRKARTNTR</sequence>
<evidence type="ECO:0000313" key="4">
    <source>
        <dbReference type="Proteomes" id="UP000254893"/>
    </source>
</evidence>
<dbReference type="RefSeq" id="WP_003005542.1">
    <property type="nucleotide sequence ID" value="NZ_CP068082.1"/>
</dbReference>
<dbReference type="Proteomes" id="UP000254893">
    <property type="component" value="Unassembled WGS sequence"/>
</dbReference>
<gene>
    <name evidence="3" type="ORF">NCTC11388_04416</name>
</gene>
<feature type="compositionally biased region" description="Basic residues" evidence="1">
    <location>
        <begin position="401"/>
        <end position="415"/>
    </location>
</feature>
<organism evidence="3 4">
    <name type="scientific">Sphingobacterium spiritivorum</name>
    <name type="common">Flavobacterium spiritivorum</name>
    <dbReference type="NCBI Taxonomy" id="258"/>
    <lineage>
        <taxon>Bacteria</taxon>
        <taxon>Pseudomonadati</taxon>
        <taxon>Bacteroidota</taxon>
        <taxon>Sphingobacteriia</taxon>
        <taxon>Sphingobacteriales</taxon>
        <taxon>Sphingobacteriaceae</taxon>
        <taxon>Sphingobacterium</taxon>
    </lineage>
</organism>
<reference evidence="3 4" key="1">
    <citation type="submission" date="2018-06" db="EMBL/GenBank/DDBJ databases">
        <authorList>
            <consortium name="Pathogen Informatics"/>
            <person name="Doyle S."/>
        </authorList>
    </citation>
    <scope>NUCLEOTIDE SEQUENCE [LARGE SCALE GENOMIC DNA]</scope>
    <source>
        <strain evidence="3 4">NCTC11388</strain>
    </source>
</reference>
<evidence type="ECO:0000313" key="3">
    <source>
        <dbReference type="EMBL" id="SUJ28740.1"/>
    </source>
</evidence>
<feature type="domain" description="MobA/VirD2-like nuclease" evidence="2">
    <location>
        <begin position="17"/>
        <end position="143"/>
    </location>
</feature>
<evidence type="ECO:0000256" key="1">
    <source>
        <dbReference type="SAM" id="MobiDB-lite"/>
    </source>
</evidence>
<feature type="compositionally biased region" description="Basic and acidic residues" evidence="1">
    <location>
        <begin position="349"/>
        <end position="365"/>
    </location>
</feature>
<feature type="region of interest" description="Disordered" evidence="1">
    <location>
        <begin position="344"/>
        <end position="366"/>
    </location>
</feature>
<proteinExistence type="predicted"/>
<dbReference type="InterPro" id="IPR005094">
    <property type="entry name" value="Endonuclease_MobA/VirD2"/>
</dbReference>
<dbReference type="EMBL" id="UGYW01000002">
    <property type="protein sequence ID" value="SUJ28740.1"/>
    <property type="molecule type" value="Genomic_DNA"/>
</dbReference>
<dbReference type="AlphaFoldDB" id="A0A380CV84"/>
<accession>A0A380CV84</accession>
<evidence type="ECO:0000259" key="2">
    <source>
        <dbReference type="Pfam" id="PF03432"/>
    </source>
</evidence>
<protein>
    <submittedName>
        <fullName evidence="3">Relaxase/Mobilisation nuclease domain</fullName>
    </submittedName>
</protein>